<evidence type="ECO:0000256" key="8">
    <source>
        <dbReference type="RuleBase" id="RU363013"/>
    </source>
</evidence>
<dbReference type="GO" id="GO:0006096">
    <property type="term" value="P:glycolytic process"/>
    <property type="evidence" value="ECO:0007669"/>
    <property type="project" value="UniProtKB-UniRule"/>
</dbReference>
<comment type="subcellular location">
    <subcellularLocation>
        <location evidence="7 8">Cytoplasm</location>
    </subcellularLocation>
</comment>
<feature type="active site" description="Proton acceptor" evidence="7">
    <location>
        <position position="162"/>
    </location>
</feature>
<organism evidence="9 10">
    <name type="scientific">Candidatus Sulfomarinibacter kjeldsenii</name>
    <dbReference type="NCBI Taxonomy" id="2885994"/>
    <lineage>
        <taxon>Bacteria</taxon>
        <taxon>Pseudomonadati</taxon>
        <taxon>Acidobacteriota</taxon>
        <taxon>Thermoanaerobaculia</taxon>
        <taxon>Thermoanaerobaculales</taxon>
        <taxon>Candidatus Sulfomarinibacteraceae</taxon>
        <taxon>Candidatus Sulfomarinibacter</taxon>
    </lineage>
</organism>
<dbReference type="EC" id="5.3.1.1" evidence="7 8"/>
<dbReference type="PANTHER" id="PTHR21139:SF42">
    <property type="entry name" value="TRIOSEPHOSPHATE ISOMERASE"/>
    <property type="match status" value="1"/>
</dbReference>
<dbReference type="Proteomes" id="UP000598633">
    <property type="component" value="Unassembled WGS sequence"/>
</dbReference>
<comment type="subunit">
    <text evidence="7 8">Homodimer.</text>
</comment>
<gene>
    <name evidence="7" type="primary">tpiA</name>
    <name evidence="9" type="ORF">IFJ97_06760</name>
</gene>
<dbReference type="NCBIfam" id="TIGR00419">
    <property type="entry name" value="tim"/>
    <property type="match status" value="1"/>
</dbReference>
<accession>A0A8J6Y667</accession>
<name>A0A8J6Y667_9BACT</name>
<dbReference type="InterPro" id="IPR013785">
    <property type="entry name" value="Aldolase_TIM"/>
</dbReference>
<dbReference type="GO" id="GO:0046166">
    <property type="term" value="P:glyceraldehyde-3-phosphate biosynthetic process"/>
    <property type="evidence" value="ECO:0007669"/>
    <property type="project" value="TreeGrafter"/>
</dbReference>
<dbReference type="InterPro" id="IPR000652">
    <property type="entry name" value="Triosephosphate_isomerase"/>
</dbReference>
<dbReference type="Gene3D" id="3.20.20.70">
    <property type="entry name" value="Aldolase class I"/>
    <property type="match status" value="1"/>
</dbReference>
<feature type="binding site" evidence="7">
    <location>
        <position position="208"/>
    </location>
    <ligand>
        <name>substrate</name>
    </ligand>
</feature>
<keyword evidence="6 7" id="KW-0413">Isomerase</keyword>
<dbReference type="UniPathway" id="UPA00138"/>
<evidence type="ECO:0000256" key="7">
    <source>
        <dbReference type="HAMAP-Rule" id="MF_00147"/>
    </source>
</evidence>
<comment type="caution">
    <text evidence="9">The sequence shown here is derived from an EMBL/GenBank/DDBJ whole genome shotgun (WGS) entry which is preliminary data.</text>
</comment>
<dbReference type="Pfam" id="PF00121">
    <property type="entry name" value="TIM"/>
    <property type="match status" value="1"/>
</dbReference>
<dbReference type="GO" id="GO:0019563">
    <property type="term" value="P:glycerol catabolic process"/>
    <property type="evidence" value="ECO:0007669"/>
    <property type="project" value="TreeGrafter"/>
</dbReference>
<dbReference type="PANTHER" id="PTHR21139">
    <property type="entry name" value="TRIOSEPHOSPHATE ISOMERASE"/>
    <property type="match status" value="1"/>
</dbReference>
<dbReference type="InterPro" id="IPR022896">
    <property type="entry name" value="TrioseP_Isoase_bac/euk"/>
</dbReference>
<comment type="pathway">
    <text evidence="7 8">Carbohydrate biosynthesis; gluconeogenesis.</text>
</comment>
<feature type="binding site" evidence="7">
    <location>
        <begin position="229"/>
        <end position="230"/>
    </location>
    <ligand>
        <name>substrate</name>
    </ligand>
</feature>
<feature type="binding site" evidence="7">
    <location>
        <begin position="9"/>
        <end position="11"/>
    </location>
    <ligand>
        <name>substrate</name>
    </ligand>
</feature>
<comment type="pathway">
    <text evidence="1 7 8">Carbohydrate degradation; glycolysis; D-glyceraldehyde 3-phosphate from glycerone phosphate: step 1/1.</text>
</comment>
<reference evidence="9 10" key="1">
    <citation type="submission" date="2020-08" db="EMBL/GenBank/DDBJ databases">
        <title>Acidobacteriota in marine sediments use diverse sulfur dissimilation pathways.</title>
        <authorList>
            <person name="Wasmund K."/>
        </authorList>
    </citation>
    <scope>NUCLEOTIDE SEQUENCE [LARGE SCALE GENOMIC DNA]</scope>
    <source>
        <strain evidence="9">MAG AM3-A</strain>
    </source>
</reference>
<dbReference type="EMBL" id="JACXWA010000109">
    <property type="protein sequence ID" value="MBD3871042.1"/>
    <property type="molecule type" value="Genomic_DNA"/>
</dbReference>
<evidence type="ECO:0000313" key="9">
    <source>
        <dbReference type="EMBL" id="MBD3871042.1"/>
    </source>
</evidence>
<dbReference type="GO" id="GO:0004807">
    <property type="term" value="F:triose-phosphate isomerase activity"/>
    <property type="evidence" value="ECO:0007669"/>
    <property type="project" value="UniProtKB-UniRule"/>
</dbReference>
<comment type="catalytic activity">
    <reaction evidence="7 8">
        <text>D-glyceraldehyde 3-phosphate = dihydroxyacetone phosphate</text>
        <dbReference type="Rhea" id="RHEA:18585"/>
        <dbReference type="ChEBI" id="CHEBI:57642"/>
        <dbReference type="ChEBI" id="CHEBI:59776"/>
        <dbReference type="EC" id="5.3.1.1"/>
    </reaction>
</comment>
<dbReference type="HAMAP" id="MF_00147_B">
    <property type="entry name" value="TIM_B"/>
    <property type="match status" value="1"/>
</dbReference>
<evidence type="ECO:0000256" key="5">
    <source>
        <dbReference type="ARBA" id="ARBA00023152"/>
    </source>
</evidence>
<evidence type="ECO:0000256" key="4">
    <source>
        <dbReference type="ARBA" id="ARBA00022490"/>
    </source>
</evidence>
<dbReference type="UniPathway" id="UPA00109">
    <property type="reaction ID" value="UER00189"/>
</dbReference>
<comment type="function">
    <text evidence="7">Involved in the gluconeogenesis. Catalyzes stereospecifically the conversion of dihydroxyacetone phosphate (DHAP) to D-glyceraldehyde-3-phosphate (G3P).</text>
</comment>
<feature type="binding site" evidence="7">
    <location>
        <position position="168"/>
    </location>
    <ligand>
        <name>substrate</name>
    </ligand>
</feature>
<dbReference type="InterPro" id="IPR035990">
    <property type="entry name" value="TIM_sf"/>
</dbReference>
<keyword evidence="3 7" id="KW-0312">Gluconeogenesis</keyword>
<evidence type="ECO:0000256" key="6">
    <source>
        <dbReference type="ARBA" id="ARBA00023235"/>
    </source>
</evidence>
<comment type="similarity">
    <text evidence="2 7 8">Belongs to the triosephosphate isomerase family.</text>
</comment>
<dbReference type="PROSITE" id="PS51440">
    <property type="entry name" value="TIM_2"/>
    <property type="match status" value="1"/>
</dbReference>
<dbReference type="GO" id="GO:0005829">
    <property type="term" value="C:cytosol"/>
    <property type="evidence" value="ECO:0007669"/>
    <property type="project" value="TreeGrafter"/>
</dbReference>
<proteinExistence type="inferred from homology"/>
<evidence type="ECO:0000256" key="3">
    <source>
        <dbReference type="ARBA" id="ARBA00022432"/>
    </source>
</evidence>
<dbReference type="PROSITE" id="PS00171">
    <property type="entry name" value="TIM_1"/>
    <property type="match status" value="1"/>
</dbReference>
<dbReference type="GO" id="GO:0006094">
    <property type="term" value="P:gluconeogenesis"/>
    <property type="evidence" value="ECO:0007669"/>
    <property type="project" value="UniProtKB-UniRule"/>
</dbReference>
<evidence type="ECO:0000256" key="2">
    <source>
        <dbReference type="ARBA" id="ARBA00007422"/>
    </source>
</evidence>
<evidence type="ECO:0000313" key="10">
    <source>
        <dbReference type="Proteomes" id="UP000598633"/>
    </source>
</evidence>
<keyword evidence="5 7" id="KW-0324">Glycolysis</keyword>
<dbReference type="CDD" id="cd00311">
    <property type="entry name" value="TIM"/>
    <property type="match status" value="1"/>
</dbReference>
<dbReference type="FunFam" id="3.20.20.70:FF:000016">
    <property type="entry name" value="Triosephosphate isomerase"/>
    <property type="match status" value="1"/>
</dbReference>
<feature type="active site" description="Electrophile" evidence="7">
    <location>
        <position position="94"/>
    </location>
</feature>
<dbReference type="AlphaFoldDB" id="A0A8J6Y667"/>
<sequence length="254" mass="26488">MRRPLIAGNWKMHKTVAEASAYLEDLIAEDLPTSVDVVCCPTFVSLPAAAMVVTGSQIGLGAQNVHWDTSGAFTAELAAPMLTEIGVQWVIVGHSERRTFFGETDETALDRARAGQAAGLEVIYCVGETLAERDAGETFAVLERQTATLGALDPGHLVLAYEPVWAIGTGRTATPAQAQEAHAFLRVRMASIFDGAAADGMRILYGGSLKPSNADELLPLADVDGGLIGGASLDVGSFSAIIRAAADCAAGDES</sequence>
<dbReference type="SUPFAM" id="SSF51351">
    <property type="entry name" value="Triosephosphate isomerase (TIM)"/>
    <property type="match status" value="1"/>
</dbReference>
<evidence type="ECO:0000256" key="1">
    <source>
        <dbReference type="ARBA" id="ARBA00004680"/>
    </source>
</evidence>
<keyword evidence="4 7" id="KW-0963">Cytoplasm</keyword>
<protein>
    <recommendedName>
        <fullName evidence="7 8">Triosephosphate isomerase</fullName>
        <shortName evidence="7">TIM</shortName>
        <shortName evidence="7">TPI</shortName>
        <ecNumber evidence="7 8">5.3.1.1</ecNumber>
    </recommendedName>
    <alternativeName>
        <fullName evidence="7">Triose-phosphate isomerase</fullName>
    </alternativeName>
</protein>
<dbReference type="InterPro" id="IPR020861">
    <property type="entry name" value="Triosephosphate_isomerase_AS"/>
</dbReference>